<dbReference type="EMBL" id="CAJVQB010046350">
    <property type="protein sequence ID" value="CAG8832927.1"/>
    <property type="molecule type" value="Genomic_DNA"/>
</dbReference>
<dbReference type="Proteomes" id="UP000789901">
    <property type="component" value="Unassembled WGS sequence"/>
</dbReference>
<reference evidence="1 2" key="1">
    <citation type="submission" date="2021-06" db="EMBL/GenBank/DDBJ databases">
        <authorList>
            <person name="Kallberg Y."/>
            <person name="Tangrot J."/>
            <person name="Rosling A."/>
        </authorList>
    </citation>
    <scope>NUCLEOTIDE SEQUENCE [LARGE SCALE GENOMIC DNA]</scope>
    <source>
        <strain evidence="1 2">120-4 pot B 10/14</strain>
    </source>
</reference>
<gene>
    <name evidence="1" type="ORF">GMARGA_LOCUS31291</name>
</gene>
<feature type="non-terminal residue" evidence="1">
    <location>
        <position position="1"/>
    </location>
</feature>
<accession>A0ABN7WIR6</accession>
<proteinExistence type="predicted"/>
<comment type="caution">
    <text evidence="1">The sequence shown here is derived from an EMBL/GenBank/DDBJ whole genome shotgun (WGS) entry which is preliminary data.</text>
</comment>
<sequence>TDKEGYDIIGLAKTKLYKNKTKFLLSDNRLYKGFWSSAECKKHKGSGVEVLVHKYLKKAY</sequence>
<name>A0ABN7WIR6_GIGMA</name>
<protein>
    <submittedName>
        <fullName evidence="1">45535_t:CDS:1</fullName>
    </submittedName>
</protein>
<keyword evidence="2" id="KW-1185">Reference proteome</keyword>
<evidence type="ECO:0000313" key="2">
    <source>
        <dbReference type="Proteomes" id="UP000789901"/>
    </source>
</evidence>
<organism evidence="1 2">
    <name type="scientific">Gigaspora margarita</name>
    <dbReference type="NCBI Taxonomy" id="4874"/>
    <lineage>
        <taxon>Eukaryota</taxon>
        <taxon>Fungi</taxon>
        <taxon>Fungi incertae sedis</taxon>
        <taxon>Mucoromycota</taxon>
        <taxon>Glomeromycotina</taxon>
        <taxon>Glomeromycetes</taxon>
        <taxon>Diversisporales</taxon>
        <taxon>Gigasporaceae</taxon>
        <taxon>Gigaspora</taxon>
    </lineage>
</organism>
<evidence type="ECO:0000313" key="1">
    <source>
        <dbReference type="EMBL" id="CAG8832927.1"/>
    </source>
</evidence>